<name>A0A4S8KMP5_DENBC</name>
<feature type="transmembrane region" description="Helical" evidence="1">
    <location>
        <begin position="36"/>
        <end position="55"/>
    </location>
</feature>
<feature type="transmembrane region" description="Helical" evidence="1">
    <location>
        <begin position="107"/>
        <end position="133"/>
    </location>
</feature>
<protein>
    <recommendedName>
        <fullName evidence="2">DUF6533 domain-containing protein</fullName>
    </recommendedName>
</protein>
<accession>A0A4S8KMP5</accession>
<feature type="domain" description="DUF6533" evidence="2">
    <location>
        <begin position="3"/>
        <end position="46"/>
    </location>
</feature>
<organism evidence="3 4">
    <name type="scientific">Dendrothele bispora (strain CBS 962.96)</name>
    <dbReference type="NCBI Taxonomy" id="1314807"/>
    <lineage>
        <taxon>Eukaryota</taxon>
        <taxon>Fungi</taxon>
        <taxon>Dikarya</taxon>
        <taxon>Basidiomycota</taxon>
        <taxon>Agaricomycotina</taxon>
        <taxon>Agaricomycetes</taxon>
        <taxon>Agaricomycetidae</taxon>
        <taxon>Agaricales</taxon>
        <taxon>Agaricales incertae sedis</taxon>
        <taxon>Dendrothele</taxon>
    </lineage>
</organism>
<feature type="non-terminal residue" evidence="3">
    <location>
        <position position="194"/>
    </location>
</feature>
<dbReference type="Proteomes" id="UP000297245">
    <property type="component" value="Unassembled WGS sequence"/>
</dbReference>
<feature type="transmembrane region" description="Helical" evidence="1">
    <location>
        <begin position="153"/>
        <end position="177"/>
    </location>
</feature>
<gene>
    <name evidence="3" type="ORF">K435DRAFT_615340</name>
</gene>
<keyword evidence="1" id="KW-0472">Membrane</keyword>
<keyword evidence="1" id="KW-1133">Transmembrane helix</keyword>
<dbReference type="AlphaFoldDB" id="A0A4S8KMP5"/>
<keyword evidence="1" id="KW-0812">Transmembrane</keyword>
<evidence type="ECO:0000313" key="3">
    <source>
        <dbReference type="EMBL" id="THU76894.1"/>
    </source>
</evidence>
<evidence type="ECO:0000313" key="4">
    <source>
        <dbReference type="Proteomes" id="UP000297245"/>
    </source>
</evidence>
<feature type="transmembrane region" description="Helical" evidence="1">
    <location>
        <begin position="75"/>
        <end position="95"/>
    </location>
</feature>
<dbReference type="InterPro" id="IPR045340">
    <property type="entry name" value="DUF6533"/>
</dbReference>
<evidence type="ECO:0000259" key="2">
    <source>
        <dbReference type="Pfam" id="PF20151"/>
    </source>
</evidence>
<dbReference type="EMBL" id="ML180660">
    <property type="protein sequence ID" value="THU76894.1"/>
    <property type="molecule type" value="Genomic_DNA"/>
</dbReference>
<proteinExistence type="predicted"/>
<dbReference type="OrthoDB" id="3350812at2759"/>
<dbReference type="Pfam" id="PF20151">
    <property type="entry name" value="DUF6533"/>
    <property type="match status" value="1"/>
</dbReference>
<feature type="non-terminal residue" evidence="3">
    <location>
        <position position="1"/>
    </location>
</feature>
<keyword evidence="4" id="KW-1185">Reference proteome</keyword>
<sequence length="194" mass="22118">SWLAVSAGTLILYDYFLTIGREIELIWFSDWNAVKVLYLIQRYLSFVDVIVLTFYHRFGTDMAPDVCHKVYMTKAFLMTFGLAVSEAILSIRTWAMWKDYRLVNLVIPVYFTGAWIACTVFAFLFANSIGLIYAPSPGLNGCWAISGNNYLLLGSWFLFLTFESGLIILMVISALSFHRNGGHKNLFNVVYRDG</sequence>
<evidence type="ECO:0000256" key="1">
    <source>
        <dbReference type="SAM" id="Phobius"/>
    </source>
</evidence>
<reference evidence="3 4" key="1">
    <citation type="journal article" date="2019" name="Nat. Ecol. Evol.">
        <title>Megaphylogeny resolves global patterns of mushroom evolution.</title>
        <authorList>
            <person name="Varga T."/>
            <person name="Krizsan K."/>
            <person name="Foldi C."/>
            <person name="Dima B."/>
            <person name="Sanchez-Garcia M."/>
            <person name="Sanchez-Ramirez S."/>
            <person name="Szollosi G.J."/>
            <person name="Szarkandi J.G."/>
            <person name="Papp V."/>
            <person name="Albert L."/>
            <person name="Andreopoulos W."/>
            <person name="Angelini C."/>
            <person name="Antonin V."/>
            <person name="Barry K.W."/>
            <person name="Bougher N.L."/>
            <person name="Buchanan P."/>
            <person name="Buyck B."/>
            <person name="Bense V."/>
            <person name="Catcheside P."/>
            <person name="Chovatia M."/>
            <person name="Cooper J."/>
            <person name="Damon W."/>
            <person name="Desjardin D."/>
            <person name="Finy P."/>
            <person name="Geml J."/>
            <person name="Haridas S."/>
            <person name="Hughes K."/>
            <person name="Justo A."/>
            <person name="Karasinski D."/>
            <person name="Kautmanova I."/>
            <person name="Kiss B."/>
            <person name="Kocsube S."/>
            <person name="Kotiranta H."/>
            <person name="LaButti K.M."/>
            <person name="Lechner B.E."/>
            <person name="Liimatainen K."/>
            <person name="Lipzen A."/>
            <person name="Lukacs Z."/>
            <person name="Mihaltcheva S."/>
            <person name="Morgado L.N."/>
            <person name="Niskanen T."/>
            <person name="Noordeloos M.E."/>
            <person name="Ohm R.A."/>
            <person name="Ortiz-Santana B."/>
            <person name="Ovrebo C."/>
            <person name="Racz N."/>
            <person name="Riley R."/>
            <person name="Savchenko A."/>
            <person name="Shiryaev A."/>
            <person name="Soop K."/>
            <person name="Spirin V."/>
            <person name="Szebenyi C."/>
            <person name="Tomsovsky M."/>
            <person name="Tulloss R.E."/>
            <person name="Uehling J."/>
            <person name="Grigoriev I.V."/>
            <person name="Vagvolgyi C."/>
            <person name="Papp T."/>
            <person name="Martin F.M."/>
            <person name="Miettinen O."/>
            <person name="Hibbett D.S."/>
            <person name="Nagy L.G."/>
        </authorList>
    </citation>
    <scope>NUCLEOTIDE SEQUENCE [LARGE SCALE GENOMIC DNA]</scope>
    <source>
        <strain evidence="3 4">CBS 962.96</strain>
    </source>
</reference>